<organism evidence="1 2">
    <name type="scientific">Apiospora saccharicola</name>
    <dbReference type="NCBI Taxonomy" id="335842"/>
    <lineage>
        <taxon>Eukaryota</taxon>
        <taxon>Fungi</taxon>
        <taxon>Dikarya</taxon>
        <taxon>Ascomycota</taxon>
        <taxon>Pezizomycotina</taxon>
        <taxon>Sordariomycetes</taxon>
        <taxon>Xylariomycetidae</taxon>
        <taxon>Amphisphaeriales</taxon>
        <taxon>Apiosporaceae</taxon>
        <taxon>Apiospora</taxon>
    </lineage>
</organism>
<dbReference type="EMBL" id="JAQQWM010000001">
    <property type="protein sequence ID" value="KAK8081451.1"/>
    <property type="molecule type" value="Genomic_DNA"/>
</dbReference>
<sequence length="153" mass="16641">MEALGVAGSIVGILGFIGQSVAGIAKLQAFFDDYQRAPHLAKKLRSGMTSLKATLLDVKAVIQHLENRSWGDVAETVKINIVNLKIFAKLCSEDITRWVQVTAGLDPKRKSGFKAFFQKIKLAMTGADTLRSFEADVTNHHQSISNALATLTV</sequence>
<accession>A0ABR1WD56</accession>
<protein>
    <recommendedName>
        <fullName evidence="3">Fungal N-terminal domain-containing protein</fullName>
    </recommendedName>
</protein>
<evidence type="ECO:0000313" key="2">
    <source>
        <dbReference type="Proteomes" id="UP001446871"/>
    </source>
</evidence>
<name>A0ABR1WD56_9PEZI</name>
<keyword evidence="2" id="KW-1185">Reference proteome</keyword>
<comment type="caution">
    <text evidence="1">The sequence shown here is derived from an EMBL/GenBank/DDBJ whole genome shotgun (WGS) entry which is preliminary data.</text>
</comment>
<reference evidence="1 2" key="1">
    <citation type="submission" date="2023-01" db="EMBL/GenBank/DDBJ databases">
        <title>Analysis of 21 Apiospora genomes using comparative genomics revels a genus with tremendous synthesis potential of carbohydrate active enzymes and secondary metabolites.</title>
        <authorList>
            <person name="Sorensen T."/>
        </authorList>
    </citation>
    <scope>NUCLEOTIDE SEQUENCE [LARGE SCALE GENOMIC DNA]</scope>
    <source>
        <strain evidence="1 2">CBS 83171</strain>
    </source>
</reference>
<evidence type="ECO:0000313" key="1">
    <source>
        <dbReference type="EMBL" id="KAK8081451.1"/>
    </source>
</evidence>
<dbReference type="Proteomes" id="UP001446871">
    <property type="component" value="Unassembled WGS sequence"/>
</dbReference>
<evidence type="ECO:0008006" key="3">
    <source>
        <dbReference type="Google" id="ProtNLM"/>
    </source>
</evidence>
<gene>
    <name evidence="1" type="ORF">PG996_000232</name>
</gene>
<proteinExistence type="predicted"/>